<sequence length="181" mass="20428">MWPGVYFNPINLNLNEDQKVFIRNAGPDFTTRFGTDYLKDHVCDKETYSCTERRLALSNILINEGNLEQAKSFENLAAKFYVESEACPIMLETTLVRHIIKVGKNMSFDSAKRRAASALQKIKSSGGIHSDLKTEACNSMIKHHPILFHNYVMIIAELMDHAGGSTAELSAYLRKVNKVNM</sequence>
<accession>A0ABX4W0S8</accession>
<proteinExistence type="predicted"/>
<organism evidence="1 2">
    <name type="scientific">Stutzerimonas decontaminans</name>
    <dbReference type="NCBI Taxonomy" id="3022791"/>
    <lineage>
        <taxon>Bacteria</taxon>
        <taxon>Pseudomonadati</taxon>
        <taxon>Pseudomonadota</taxon>
        <taxon>Gammaproteobacteria</taxon>
        <taxon>Pseudomonadales</taxon>
        <taxon>Pseudomonadaceae</taxon>
        <taxon>Stutzerimonas</taxon>
    </lineage>
</organism>
<gene>
    <name evidence="1" type="ORF">CXK93_13080</name>
</gene>
<evidence type="ECO:0000313" key="2">
    <source>
        <dbReference type="Proteomes" id="UP000236021"/>
    </source>
</evidence>
<comment type="caution">
    <text evidence="1">The sequence shown here is derived from an EMBL/GenBank/DDBJ whole genome shotgun (WGS) entry which is preliminary data.</text>
</comment>
<protein>
    <submittedName>
        <fullName evidence="1">Uncharacterized protein</fullName>
    </submittedName>
</protein>
<evidence type="ECO:0000313" key="1">
    <source>
        <dbReference type="EMBL" id="PNF85176.1"/>
    </source>
</evidence>
<name>A0ABX4W0S8_9GAMM</name>
<dbReference type="EMBL" id="POUI01000002">
    <property type="protein sequence ID" value="PNF85176.1"/>
    <property type="molecule type" value="Genomic_DNA"/>
</dbReference>
<reference evidence="1 2" key="1">
    <citation type="submission" date="2018-01" db="EMBL/GenBank/DDBJ databases">
        <title>Denitrification phenotypes of diverse strains of Pseudomonas stutzeri.</title>
        <authorList>
            <person name="Milligan D.A."/>
            <person name="Bergaust L."/>
            <person name="Bakken L.R."/>
            <person name="Frostegard A."/>
        </authorList>
    </citation>
    <scope>NUCLEOTIDE SEQUENCE [LARGE SCALE GENOMIC DNA]</scope>
    <source>
        <strain evidence="1 2">ST27MN3</strain>
    </source>
</reference>
<dbReference type="Proteomes" id="UP000236021">
    <property type="component" value="Unassembled WGS sequence"/>
</dbReference>
<keyword evidence="2" id="KW-1185">Reference proteome</keyword>